<evidence type="ECO:0000313" key="3">
    <source>
        <dbReference type="Proteomes" id="UP001595075"/>
    </source>
</evidence>
<dbReference type="EMBL" id="JAZHXI010000001">
    <property type="protein sequence ID" value="KAL2075537.1"/>
    <property type="molecule type" value="Genomic_DNA"/>
</dbReference>
<feature type="compositionally biased region" description="Polar residues" evidence="1">
    <location>
        <begin position="277"/>
        <end position="286"/>
    </location>
</feature>
<gene>
    <name evidence="2" type="ORF">VTL71DRAFT_480</name>
</gene>
<feature type="compositionally biased region" description="Polar residues" evidence="1">
    <location>
        <begin position="1"/>
        <end position="38"/>
    </location>
</feature>
<feature type="compositionally biased region" description="Low complexity" evidence="1">
    <location>
        <begin position="287"/>
        <end position="298"/>
    </location>
</feature>
<proteinExistence type="predicted"/>
<protein>
    <submittedName>
        <fullName evidence="2">Uncharacterized protein</fullName>
    </submittedName>
</protein>
<sequence>MQANQSTTQSPPAMVTLTDQAPPSPRRSTISAYPTTSPHTRKNGGNGQCTHLTTTRLYTADFRCVFCMRAGSFGWVYRCTQDRELLLDEDIQNGFAEKLDKFCETLPRSTFPHKRSAAARIDKLSFLNEVSDFAMQSYTPEQLKIVLAQRADVHEQLAQPEYPDFPEAFYQNRPLPPHPNPPPGLPLPTLSPINDNGLKPWFPLPGGECQFKCCHFCRPSLKERSFLSLNGIADGDIPSTSITGFGFHLLGKRPVALVKHVKNLGLRPNPPSPSSPQDNNANQDHQPSSPSSSPSTSPKSKKARRRPLSIGLGIFAQEAAHPSASPDYTRPSTPQQPPTPTSRALPSTPTTSGPGISITGPRPTTPIVNSFEDQALASLPDSDRVNRRHSSYSPSPSPSIAGSGFGAGLSSESSRRVYTLATTTPLPPPTPTEQSSNNTLPITPVTAHVSTSFPTPTDSTIPKQAENASTSTPTPPPKKILATGLHLLADLTPMETNELIQGEFSSEPLEVKDGIAVTEESVELHVADFITQF</sequence>
<name>A0ABR4D065_9HELO</name>
<evidence type="ECO:0000313" key="2">
    <source>
        <dbReference type="EMBL" id="KAL2075537.1"/>
    </source>
</evidence>
<feature type="region of interest" description="Disordered" evidence="1">
    <location>
        <begin position="1"/>
        <end position="48"/>
    </location>
</feature>
<feature type="region of interest" description="Disordered" evidence="1">
    <location>
        <begin position="320"/>
        <end position="477"/>
    </location>
</feature>
<evidence type="ECO:0000256" key="1">
    <source>
        <dbReference type="SAM" id="MobiDB-lite"/>
    </source>
</evidence>
<feature type="compositionally biased region" description="Polar residues" evidence="1">
    <location>
        <begin position="344"/>
        <end position="354"/>
    </location>
</feature>
<reference evidence="2 3" key="1">
    <citation type="journal article" date="2024" name="Commun. Biol.">
        <title>Comparative genomic analysis of thermophilic fungi reveals convergent evolutionary adaptations and gene losses.</title>
        <authorList>
            <person name="Steindorff A.S."/>
            <person name="Aguilar-Pontes M.V."/>
            <person name="Robinson A.J."/>
            <person name="Andreopoulos B."/>
            <person name="LaButti K."/>
            <person name="Kuo A."/>
            <person name="Mondo S."/>
            <person name="Riley R."/>
            <person name="Otillar R."/>
            <person name="Haridas S."/>
            <person name="Lipzen A."/>
            <person name="Grimwood J."/>
            <person name="Schmutz J."/>
            <person name="Clum A."/>
            <person name="Reid I.D."/>
            <person name="Moisan M.C."/>
            <person name="Butler G."/>
            <person name="Nguyen T.T.M."/>
            <person name="Dewar K."/>
            <person name="Conant G."/>
            <person name="Drula E."/>
            <person name="Henrissat B."/>
            <person name="Hansel C."/>
            <person name="Singer S."/>
            <person name="Hutchinson M.I."/>
            <person name="de Vries R.P."/>
            <person name="Natvig D.O."/>
            <person name="Powell A.J."/>
            <person name="Tsang A."/>
            <person name="Grigoriev I.V."/>
        </authorList>
    </citation>
    <scope>NUCLEOTIDE SEQUENCE [LARGE SCALE GENOMIC DNA]</scope>
    <source>
        <strain evidence="2 3">CBS 494.80</strain>
    </source>
</reference>
<feature type="region of interest" description="Disordered" evidence="1">
    <location>
        <begin position="263"/>
        <end position="305"/>
    </location>
</feature>
<comment type="caution">
    <text evidence="2">The sequence shown here is derived from an EMBL/GenBank/DDBJ whole genome shotgun (WGS) entry which is preliminary data.</text>
</comment>
<feature type="compositionally biased region" description="Polar residues" evidence="1">
    <location>
        <begin position="448"/>
        <end position="468"/>
    </location>
</feature>
<organism evidence="2 3">
    <name type="scientific">Oculimacula yallundae</name>
    <dbReference type="NCBI Taxonomy" id="86028"/>
    <lineage>
        <taxon>Eukaryota</taxon>
        <taxon>Fungi</taxon>
        <taxon>Dikarya</taxon>
        <taxon>Ascomycota</taxon>
        <taxon>Pezizomycotina</taxon>
        <taxon>Leotiomycetes</taxon>
        <taxon>Helotiales</taxon>
        <taxon>Ploettnerulaceae</taxon>
        <taxon>Oculimacula</taxon>
    </lineage>
</organism>
<dbReference type="Proteomes" id="UP001595075">
    <property type="component" value="Unassembled WGS sequence"/>
</dbReference>
<accession>A0ABR4D065</accession>
<keyword evidence="3" id="KW-1185">Reference proteome</keyword>